<name>A0ABX0UHF5_9BACT</name>
<dbReference type="InterPro" id="IPR046713">
    <property type="entry name" value="DUF6786"/>
</dbReference>
<keyword evidence="2" id="KW-1185">Reference proteome</keyword>
<protein>
    <submittedName>
        <fullName evidence="1">Uncharacterized protein</fullName>
    </submittedName>
</protein>
<dbReference type="RefSeq" id="WP_262889569.1">
    <property type="nucleotide sequence ID" value="NZ_JAASQJ010000001.1"/>
</dbReference>
<evidence type="ECO:0000313" key="2">
    <source>
        <dbReference type="Proteomes" id="UP001179181"/>
    </source>
</evidence>
<reference evidence="1 2" key="1">
    <citation type="submission" date="2020-03" db="EMBL/GenBank/DDBJ databases">
        <title>Genomic Encyclopedia of Type Strains, Phase IV (KMG-IV): sequencing the most valuable type-strain genomes for metagenomic binning, comparative biology and taxonomic classification.</title>
        <authorList>
            <person name="Goeker M."/>
        </authorList>
    </citation>
    <scope>NUCLEOTIDE SEQUENCE [LARGE SCALE GENOMIC DNA]</scope>
    <source>
        <strain evidence="1 2">DSM 102865</strain>
    </source>
</reference>
<proteinExistence type="predicted"/>
<organism evidence="1 2">
    <name type="scientific">Dyadobacter arcticus</name>
    <dbReference type="NCBI Taxonomy" id="1078754"/>
    <lineage>
        <taxon>Bacteria</taxon>
        <taxon>Pseudomonadati</taxon>
        <taxon>Bacteroidota</taxon>
        <taxon>Cytophagia</taxon>
        <taxon>Cytophagales</taxon>
        <taxon>Spirosomataceae</taxon>
        <taxon>Dyadobacter</taxon>
    </lineage>
</organism>
<accession>A0ABX0UHF5</accession>
<dbReference type="EMBL" id="JAASQJ010000001">
    <property type="protein sequence ID" value="NIJ51479.1"/>
    <property type="molecule type" value="Genomic_DNA"/>
</dbReference>
<sequence>MKKNEKLTHTQRTYHFEGDKASLNTIAKKVLGVDIDQIGEIFK</sequence>
<dbReference type="Proteomes" id="UP001179181">
    <property type="component" value="Unassembled WGS sequence"/>
</dbReference>
<gene>
    <name evidence="1" type="ORF">FHS68_000635</name>
</gene>
<dbReference type="Pfam" id="PF20583">
    <property type="entry name" value="DUF6786"/>
    <property type="match status" value="1"/>
</dbReference>
<comment type="caution">
    <text evidence="1">The sequence shown here is derived from an EMBL/GenBank/DDBJ whole genome shotgun (WGS) entry which is preliminary data.</text>
</comment>
<evidence type="ECO:0000313" key="1">
    <source>
        <dbReference type="EMBL" id="NIJ51479.1"/>
    </source>
</evidence>